<dbReference type="Pfam" id="PF02627">
    <property type="entry name" value="CMD"/>
    <property type="match status" value="1"/>
</dbReference>
<organism evidence="2 3">
    <name type="scientific">Saccharothrix ecbatanensis</name>
    <dbReference type="NCBI Taxonomy" id="1105145"/>
    <lineage>
        <taxon>Bacteria</taxon>
        <taxon>Bacillati</taxon>
        <taxon>Actinomycetota</taxon>
        <taxon>Actinomycetes</taxon>
        <taxon>Pseudonocardiales</taxon>
        <taxon>Pseudonocardiaceae</taxon>
        <taxon>Saccharothrix</taxon>
    </lineage>
</organism>
<evidence type="ECO:0000259" key="1">
    <source>
        <dbReference type="Pfam" id="PF02627"/>
    </source>
</evidence>
<keyword evidence="2" id="KW-0575">Peroxidase</keyword>
<name>A0A7W9HUJ4_9PSEU</name>
<dbReference type="InterPro" id="IPR004675">
    <property type="entry name" value="AhpD_core"/>
</dbReference>
<comment type="caution">
    <text evidence="2">The sequence shown here is derived from an EMBL/GenBank/DDBJ whole genome shotgun (WGS) entry which is preliminary data.</text>
</comment>
<protein>
    <submittedName>
        <fullName evidence="2">AhpD family alkylhydroperoxidase</fullName>
    </submittedName>
</protein>
<dbReference type="EMBL" id="JACHMO010000001">
    <property type="protein sequence ID" value="MBB5808505.1"/>
    <property type="molecule type" value="Genomic_DNA"/>
</dbReference>
<feature type="domain" description="Carboxymuconolactone decarboxylase-like" evidence="1">
    <location>
        <begin position="10"/>
        <end position="90"/>
    </location>
</feature>
<sequence>MRMKFAKVAPEAYRLMTGLAAYAAENVDRTLVELVQLRASVLNGCAFCVDLHTTDAMKAGENPQRLFAVSVWRESKFFSGTERVALELTDAVTRLGEHGVPDELWERASATFTEKELADLLALIISINGLNRLGVTLDSATERHLHA</sequence>
<dbReference type="InterPro" id="IPR003779">
    <property type="entry name" value="CMD-like"/>
</dbReference>
<evidence type="ECO:0000313" key="2">
    <source>
        <dbReference type="EMBL" id="MBB5808505.1"/>
    </source>
</evidence>
<gene>
    <name evidence="2" type="ORF">F4560_008273</name>
</gene>
<proteinExistence type="predicted"/>
<dbReference type="Proteomes" id="UP000552097">
    <property type="component" value="Unassembled WGS sequence"/>
</dbReference>
<dbReference type="RefSeq" id="WP_221483826.1">
    <property type="nucleotide sequence ID" value="NZ_JACHMO010000001.1"/>
</dbReference>
<reference evidence="2 3" key="1">
    <citation type="submission" date="2020-08" db="EMBL/GenBank/DDBJ databases">
        <title>Sequencing the genomes of 1000 actinobacteria strains.</title>
        <authorList>
            <person name="Klenk H.-P."/>
        </authorList>
    </citation>
    <scope>NUCLEOTIDE SEQUENCE [LARGE SCALE GENOMIC DNA]</scope>
    <source>
        <strain evidence="2 3">DSM 45486</strain>
    </source>
</reference>
<keyword evidence="2" id="KW-0560">Oxidoreductase</keyword>
<dbReference type="PANTHER" id="PTHR34846">
    <property type="entry name" value="4-CARBOXYMUCONOLACTONE DECARBOXYLASE FAMILY PROTEIN (AFU_ORTHOLOGUE AFUA_6G11590)"/>
    <property type="match status" value="1"/>
</dbReference>
<dbReference type="Gene3D" id="1.20.1290.10">
    <property type="entry name" value="AhpD-like"/>
    <property type="match status" value="1"/>
</dbReference>
<dbReference type="NCBIfam" id="TIGR00778">
    <property type="entry name" value="ahpD_dom"/>
    <property type="match status" value="1"/>
</dbReference>
<dbReference type="InterPro" id="IPR029032">
    <property type="entry name" value="AhpD-like"/>
</dbReference>
<dbReference type="AlphaFoldDB" id="A0A7W9HUJ4"/>
<dbReference type="GO" id="GO:0051920">
    <property type="term" value="F:peroxiredoxin activity"/>
    <property type="evidence" value="ECO:0007669"/>
    <property type="project" value="InterPro"/>
</dbReference>
<evidence type="ECO:0000313" key="3">
    <source>
        <dbReference type="Proteomes" id="UP000552097"/>
    </source>
</evidence>
<dbReference type="PANTHER" id="PTHR34846:SF10">
    <property type="entry name" value="CYTOPLASMIC PROTEIN"/>
    <property type="match status" value="1"/>
</dbReference>
<accession>A0A7W9HUJ4</accession>
<dbReference type="SUPFAM" id="SSF69118">
    <property type="entry name" value="AhpD-like"/>
    <property type="match status" value="1"/>
</dbReference>
<keyword evidence="3" id="KW-1185">Reference proteome</keyword>